<keyword evidence="9" id="KW-0325">Glycoprotein</keyword>
<feature type="chain" id="PRO_5046379164" evidence="11">
    <location>
        <begin position="23"/>
        <end position="2367"/>
    </location>
</feature>
<dbReference type="InterPro" id="IPR033138">
    <property type="entry name" value="Cu_oxidase_CS"/>
</dbReference>
<feature type="region of interest" description="Disordered" evidence="10">
    <location>
        <begin position="820"/>
        <end position="845"/>
    </location>
</feature>
<reference evidence="14" key="1">
    <citation type="submission" date="2025-08" db="UniProtKB">
        <authorList>
            <consortium name="RefSeq"/>
        </authorList>
    </citation>
    <scope>IDENTIFICATION</scope>
</reference>
<dbReference type="Gene3D" id="2.60.40.420">
    <property type="entry name" value="Cupredoxins - blue copper proteins"/>
    <property type="match status" value="6"/>
</dbReference>
<name>A0ABM5EVG6_9SAUR</name>
<dbReference type="PROSITE" id="PS50022">
    <property type="entry name" value="FA58C_3"/>
    <property type="match status" value="2"/>
</dbReference>
<dbReference type="InterPro" id="IPR008972">
    <property type="entry name" value="Cupredoxin"/>
</dbReference>
<dbReference type="PANTHER" id="PTHR46806:SF7">
    <property type="entry name" value="COAGULATION FACTOR VIII"/>
    <property type="match status" value="1"/>
</dbReference>
<dbReference type="SMART" id="SM00231">
    <property type="entry name" value="FA58C"/>
    <property type="match status" value="2"/>
</dbReference>
<feature type="region of interest" description="Disordered" evidence="10">
    <location>
        <begin position="1024"/>
        <end position="1046"/>
    </location>
</feature>
<dbReference type="SUPFAM" id="SSF49785">
    <property type="entry name" value="Galactose-binding domain-like"/>
    <property type="match status" value="2"/>
</dbReference>
<keyword evidence="13" id="KW-1185">Reference proteome</keyword>
<dbReference type="PROSITE" id="PS00079">
    <property type="entry name" value="MULTICOPPER_OXIDASE1"/>
    <property type="match status" value="2"/>
</dbReference>
<proteinExistence type="inferred from homology"/>
<feature type="compositionally biased region" description="Basic and acidic residues" evidence="10">
    <location>
        <begin position="1331"/>
        <end position="1343"/>
    </location>
</feature>
<feature type="region of interest" description="Disordered" evidence="10">
    <location>
        <begin position="1527"/>
        <end position="1552"/>
    </location>
</feature>
<dbReference type="PANTHER" id="PTHR46806">
    <property type="entry name" value="F5/8 TYPE C DOMAIN-CONTAINING PROTEIN"/>
    <property type="match status" value="1"/>
</dbReference>
<dbReference type="Pfam" id="PF07731">
    <property type="entry name" value="Cu-oxidase_2"/>
    <property type="match status" value="1"/>
</dbReference>
<evidence type="ECO:0000256" key="3">
    <source>
        <dbReference type="ARBA" id="ARBA00022525"/>
    </source>
</evidence>
<keyword evidence="5 11" id="KW-0732">Signal</keyword>
<evidence type="ECO:0000259" key="12">
    <source>
        <dbReference type="PROSITE" id="PS50022"/>
    </source>
</evidence>
<accession>A0ABM5EVG6</accession>
<dbReference type="PIRSF" id="PIRSF000354">
    <property type="entry name" value="Factors_V_VIII"/>
    <property type="match status" value="1"/>
</dbReference>
<dbReference type="InterPro" id="IPR011706">
    <property type="entry name" value="Cu-oxidase_C"/>
</dbReference>
<dbReference type="SUPFAM" id="SSF49503">
    <property type="entry name" value="Cupredoxins"/>
    <property type="match status" value="6"/>
</dbReference>
<evidence type="ECO:0000256" key="4">
    <source>
        <dbReference type="ARBA" id="ARBA00022723"/>
    </source>
</evidence>
<keyword evidence="7" id="KW-0106">Calcium</keyword>
<feature type="compositionally biased region" description="Polar residues" evidence="10">
    <location>
        <begin position="1072"/>
        <end position="1082"/>
    </location>
</feature>
<keyword evidence="8" id="KW-1015">Disulfide bond</keyword>
<evidence type="ECO:0000256" key="7">
    <source>
        <dbReference type="ARBA" id="ARBA00022837"/>
    </source>
</evidence>
<feature type="region of interest" description="Disordered" evidence="10">
    <location>
        <begin position="969"/>
        <end position="991"/>
    </location>
</feature>
<protein>
    <submittedName>
        <fullName evidence="14">Coagulation factor VIII</fullName>
    </submittedName>
</protein>
<evidence type="ECO:0000256" key="6">
    <source>
        <dbReference type="ARBA" id="ARBA00022737"/>
    </source>
</evidence>
<evidence type="ECO:0000256" key="8">
    <source>
        <dbReference type="ARBA" id="ARBA00023157"/>
    </source>
</evidence>
<feature type="region of interest" description="Disordered" evidence="10">
    <location>
        <begin position="1331"/>
        <end position="1350"/>
    </location>
</feature>
<evidence type="ECO:0000313" key="13">
    <source>
        <dbReference type="Proteomes" id="UP001652642"/>
    </source>
</evidence>
<dbReference type="RefSeq" id="XP_072837150.1">
    <property type="nucleotide sequence ID" value="XM_072981049.1"/>
</dbReference>
<comment type="subcellular location">
    <subcellularLocation>
        <location evidence="1">Secreted</location>
    </subcellularLocation>
</comment>
<dbReference type="Pfam" id="PF00754">
    <property type="entry name" value="F5_F8_type_C"/>
    <property type="match status" value="2"/>
</dbReference>
<comment type="similarity">
    <text evidence="2">Belongs to the multicopper oxidase family.</text>
</comment>
<dbReference type="PROSITE" id="PS01286">
    <property type="entry name" value="FA58C_2"/>
    <property type="match status" value="1"/>
</dbReference>
<gene>
    <name evidence="14" type="primary">F8</name>
</gene>
<evidence type="ECO:0000256" key="2">
    <source>
        <dbReference type="ARBA" id="ARBA00010609"/>
    </source>
</evidence>
<feature type="compositionally biased region" description="Basic and acidic residues" evidence="10">
    <location>
        <begin position="1641"/>
        <end position="1651"/>
    </location>
</feature>
<evidence type="ECO:0000256" key="9">
    <source>
        <dbReference type="ARBA" id="ARBA00023180"/>
    </source>
</evidence>
<feature type="region of interest" description="Disordered" evidence="10">
    <location>
        <begin position="1058"/>
        <end position="1096"/>
    </location>
</feature>
<keyword evidence="6" id="KW-0677">Repeat</keyword>
<evidence type="ECO:0000256" key="11">
    <source>
        <dbReference type="SAM" id="SignalP"/>
    </source>
</evidence>
<feature type="region of interest" description="Disordered" evidence="10">
    <location>
        <begin position="1455"/>
        <end position="1487"/>
    </location>
</feature>
<feature type="signal peptide" evidence="11">
    <location>
        <begin position="1"/>
        <end position="22"/>
    </location>
</feature>
<dbReference type="InterPro" id="IPR008979">
    <property type="entry name" value="Galactose-bd-like_sf"/>
</dbReference>
<evidence type="ECO:0000256" key="5">
    <source>
        <dbReference type="ARBA" id="ARBA00022729"/>
    </source>
</evidence>
<dbReference type="GeneID" id="110084933"/>
<feature type="compositionally biased region" description="Basic and acidic residues" evidence="10">
    <location>
        <begin position="1036"/>
        <end position="1046"/>
    </location>
</feature>
<sequence>MQRRRLCGFIIILWCFWDRSAAITRRYYIGAVETEWNYTPARQKGESSSTTDTLYKKAIYLEYTDSTFTQTKPKDAWMGILGPTIRAEVYDKVVVIFKNLASQPFSIQAIGVSYWKASEGAGYDDETSWPEKRDDAVAPGQTQTYVWEIAPERGPTGSDSQCLTYAYSSHVDSIKDTNSGLIGALLICKPGTLMNAGTRSTLQEVVMLFAVFDESKSWYSEDNALENGLSTGNRAQQLHTINGFMHSSLPELTICQNRPVYWYVIGLGTRPEVHSIFFEGHTFLVRDHRQATLDISPAVFLSAETMPRANGTFRMFCQIPSHQQGGMETFIRIDVCPEPPQKKMRVAETTEDDEEYDYYGEADMDSTVIDMAEFAPRIAGRSRVKRFPVTWKHYIAAVEVDWDYAPNKHANLRSNITNQFLERGPQRIGSVYKKVRFMEYEDGTFKKRKAPNTDHMGILGPVLKGEVGDEFLIVFKNLASRPYNIYPYGITNVTSFFHVRSTEHLNMKLLPIGPNQVYTYRWKIMPEDGPAGSDPHCLSRYYYSSIKPAKDLASGLIGPLLICSKETMDRRGVQIMSDEARYVLFSVFDENRSWYLAENINRSCSDAATVNPQDPEFYASNVMYSINGYVFDNLQLKLCKREVVYWYVLSVGAQTDILSVFFSGNTFKHNTAFEETLTLFPFSGETVFMSMENPGIWMLGCLNPDFRRQGMSAKFSIFTCAQEMEFGESIADYYDESLPKDYMAQANILQPRSFRKKRKRLQPCAKNQWDSAITSLGNETLEANHILAPCLELPKQHVKLNSKKNSTNTLVHLGEAVHKADISSPSSEESSFERPSKAFPVEEESGTVSTMLKQIFHDHRISGNLSLGHEEPHPSKIPLETTTNLEDEQLVFGRPRPTEGTGVTQESMVRQKAAEDINSKSDPPLEKMQALLGHHVATVQSKEPFDGEGLSGNMALKAKNSLLGVNDNLSIRNKGDPDSQLPERVSQEPVDAAERWNTRTLISKMTLTEEFQTISDVNESTSFNWSSASASSTGMKSERVVQDMSRETQNSGLLTLEINPGVDSLAPRGDGTASQDSNSYSSEEPVVQENEPSATTEWLRPVSLLVSTTTETKGISTPSSEDVRLESNDTHTVSQEKAHDVHSQDHETEKIAQLRRNDAMRDTLFLKEPNSLFAQNGDDTDPDRLKGNLNITDKDIDTNDILNSNGRFSTHPSHYSKETEDLTLQGGLQEAAQGKYLSGGENGASPRFHATPNEISIPNSHRVLGKLVKQNVTQHRLAETILKFPRGSVLGKKNVFYEEGSLPSQRINLLNDTGSEERLIRKRRSKLYPDFHSHEKSSDEPKKTACQQGPHACDGHFENKSPKLQQVTLEGTDGTVAREKNSSGKTEGQAWTLFNGNFFKTSSNATAGIIGTSLVGKATEDYETASPGHTPVPSSPLNPTQYNLSQFRNILGSQAGGTQRVTSDGSKQAWRDGSSPQKVVDADSSNMIPGYSRNEVVIEDHGTETKPGLGSSVLAEGEITGAHIRLQESMGNINEGSPPGTSEVPSRRQADWEASLQLQLQESNPDQEGTLRKESLLDISKREEVNISASQGPAENDLLHQDHSAINRTLPQQPWVKTEGRKEIKLLKGEEGNVSPSAFPRKKEEEEKNDGIEGFNKIKNTPPGNTLNVEVPRIAYNSSRPAEANLSKHLKESSDYDDYSNTEENVEEFDIYGEDYQDPRGFTGKVRQYYIAAVEVMWDYGSHIPSPFLRDKNPKNSWKKLSRKYKKVVFREYLDSSFTRAVIRGELDEHLGILGPYIRGQAEDVIMVTFKNMASRPYSFHSNLLPYEGTMEEKEQPIGEAVQPNQLREYLIKVQPHMVPTTNEFECKAWAYFSSVNLEKDLHSGLIGPLIICRSEVLSTAHVRQLDVQEFSLLFTIFDETKSWYADENLGGRCPPPCPKRTEDPTFKANHSFYAINGYVKDTLPGLVMGQHQRVRWYLMNVGGAEDIHSVHFHGQVFTIRTAQEYRMGVYNLYPGGFETVEMRPFHPGIWRVRCAVGEHEEAGMSALFLVYNQQCQVPLGLASGYIADSQITASGHYGQWFPSLARLDKSGSINAWSTAQKNAWIQVDLLQPKILHGIKTQGARQKFSNLYISQFVIFYSLDGERWKSYKGNSTSEQMIFFGNVGATGVKDNAFDPPIITRYIRLHPTHFNIRNTLRLELIGCDLNSCSIPLGMESKAIANEQISASSYVDNVFATWSPFQARLNQNGRTNAWRPKVDSATEWLQVNFLKTMRVTGVVTQGAKSVFTKMFVQEFSLSSSLDGKNWTPVLQEEEEKIFQGNQDHTSPVVNFLDIPIFAQYLRIHPLRWHKHIALRMDILGCETQQMD</sequence>
<feature type="domain" description="F5/8 type C" evidence="12">
    <location>
        <begin position="2056"/>
        <end position="2204"/>
    </location>
</feature>
<dbReference type="Pfam" id="PF07732">
    <property type="entry name" value="Cu-oxidase_3"/>
    <property type="match status" value="1"/>
</dbReference>
<evidence type="ECO:0000313" key="14">
    <source>
        <dbReference type="RefSeq" id="XP_072837150.1"/>
    </source>
</evidence>
<dbReference type="InterPro" id="IPR000421">
    <property type="entry name" value="FA58C"/>
</dbReference>
<feature type="compositionally biased region" description="Polar residues" evidence="10">
    <location>
        <begin position="1455"/>
        <end position="1466"/>
    </location>
</feature>
<evidence type="ECO:0000256" key="1">
    <source>
        <dbReference type="ARBA" id="ARBA00004613"/>
    </source>
</evidence>
<feature type="domain" description="F5/8 type C" evidence="12">
    <location>
        <begin position="2209"/>
        <end position="2361"/>
    </location>
</feature>
<dbReference type="PROSITE" id="PS01285">
    <property type="entry name" value="FA58C_1"/>
    <property type="match status" value="2"/>
</dbReference>
<dbReference type="InterPro" id="IPR011707">
    <property type="entry name" value="Cu-oxidase-like_N"/>
</dbReference>
<evidence type="ECO:0000256" key="10">
    <source>
        <dbReference type="SAM" id="MobiDB-lite"/>
    </source>
</evidence>
<feature type="region of interest" description="Disordered" evidence="10">
    <location>
        <begin position="1632"/>
        <end position="1666"/>
    </location>
</feature>
<keyword evidence="4" id="KW-0479">Metal-binding</keyword>
<organism evidence="13 14">
    <name type="scientific">Pogona vitticeps</name>
    <name type="common">central bearded dragon</name>
    <dbReference type="NCBI Taxonomy" id="103695"/>
    <lineage>
        <taxon>Eukaryota</taxon>
        <taxon>Metazoa</taxon>
        <taxon>Chordata</taxon>
        <taxon>Craniata</taxon>
        <taxon>Vertebrata</taxon>
        <taxon>Euteleostomi</taxon>
        <taxon>Lepidosauria</taxon>
        <taxon>Squamata</taxon>
        <taxon>Bifurcata</taxon>
        <taxon>Unidentata</taxon>
        <taxon>Episquamata</taxon>
        <taxon>Toxicofera</taxon>
        <taxon>Iguania</taxon>
        <taxon>Acrodonta</taxon>
        <taxon>Agamidae</taxon>
        <taxon>Amphibolurinae</taxon>
        <taxon>Pogona</taxon>
    </lineage>
</organism>
<feature type="compositionally biased region" description="Low complexity" evidence="10">
    <location>
        <begin position="1024"/>
        <end position="1033"/>
    </location>
</feature>
<keyword evidence="3" id="KW-0964">Secreted</keyword>
<dbReference type="Gene3D" id="2.60.120.260">
    <property type="entry name" value="Galactose-binding domain-like"/>
    <property type="match status" value="2"/>
</dbReference>
<dbReference type="InterPro" id="IPR050633">
    <property type="entry name" value="Neuropilin_MCO_CoagFactor"/>
</dbReference>
<dbReference type="Proteomes" id="UP001652642">
    <property type="component" value="Chromosome 11"/>
</dbReference>
<dbReference type="CDD" id="cd00057">
    <property type="entry name" value="FA58C"/>
    <property type="match status" value="2"/>
</dbReference>
<dbReference type="InterPro" id="IPR024715">
    <property type="entry name" value="Factor_5/8-like"/>
</dbReference>
<feature type="compositionally biased region" description="Polar residues" evidence="10">
    <location>
        <begin position="1529"/>
        <end position="1544"/>
    </location>
</feature>